<dbReference type="Proteomes" id="UP001221411">
    <property type="component" value="Unassembled WGS sequence"/>
</dbReference>
<feature type="transmembrane region" description="Helical" evidence="1">
    <location>
        <begin position="302"/>
        <end position="323"/>
    </location>
</feature>
<accession>A0ABT5F6V4</accession>
<gene>
    <name evidence="2" type="ORF">POL67_48720</name>
</gene>
<feature type="transmembrane region" description="Helical" evidence="1">
    <location>
        <begin position="329"/>
        <end position="350"/>
    </location>
</feature>
<protein>
    <submittedName>
        <fullName evidence="2">Uncharacterized protein</fullName>
    </submittedName>
</protein>
<organism evidence="2 3">
    <name type="scientific">Polyangium mundeleinium</name>
    <dbReference type="NCBI Taxonomy" id="2995306"/>
    <lineage>
        <taxon>Bacteria</taxon>
        <taxon>Pseudomonadati</taxon>
        <taxon>Myxococcota</taxon>
        <taxon>Polyangia</taxon>
        <taxon>Polyangiales</taxon>
        <taxon>Polyangiaceae</taxon>
        <taxon>Polyangium</taxon>
    </lineage>
</organism>
<dbReference type="RefSeq" id="WP_271929015.1">
    <property type="nucleotide sequence ID" value="NZ_JAQNDO010000001.1"/>
</dbReference>
<dbReference type="EMBL" id="JAQNDO010000001">
    <property type="protein sequence ID" value="MDC0749309.1"/>
    <property type="molecule type" value="Genomic_DNA"/>
</dbReference>
<keyword evidence="3" id="KW-1185">Reference proteome</keyword>
<proteinExistence type="predicted"/>
<keyword evidence="1" id="KW-1133">Transmembrane helix</keyword>
<comment type="caution">
    <text evidence="2">The sequence shown here is derived from an EMBL/GenBank/DDBJ whole genome shotgun (WGS) entry which is preliminary data.</text>
</comment>
<evidence type="ECO:0000313" key="2">
    <source>
        <dbReference type="EMBL" id="MDC0749309.1"/>
    </source>
</evidence>
<keyword evidence="1" id="KW-0472">Membrane</keyword>
<keyword evidence="1" id="KW-0812">Transmembrane</keyword>
<name>A0ABT5F6V4_9BACT</name>
<evidence type="ECO:0000313" key="3">
    <source>
        <dbReference type="Proteomes" id="UP001221411"/>
    </source>
</evidence>
<evidence type="ECO:0000256" key="1">
    <source>
        <dbReference type="SAM" id="Phobius"/>
    </source>
</evidence>
<sequence>MTPPILLQLRVTLYTRAPEAFAFELSERFRQLRIAGMVDGRVLPDGEVSALLRGLTSLAGEAIPSLTRRNPSVALDVVEVARLASLRAGVEQALVARAPHLGPMLEVFGARPAARQYRLSTWLTDFAAVTGRLRRVSLDDFVDDVGEGLNSWAEYDKGEGRWQFHESGSEEVWLLLYAASGSDDLAVRKGKRWLHSFDHKDGDAWGELPKMIGVPEDACFDAEIRAWAESEEAMDVFDFVDLCNARAHALGCELRLFSVETHGDDHLFVALPPLACKSAVERGLLEVTPYLPHLSTMPRWSLWHAGVVLLAGVLALAVAYALYPAARTSIEAVCLLGPLFLVIILGNRWIERTLAARFPAVARALESLRAR</sequence>
<reference evidence="2 3" key="1">
    <citation type="submission" date="2022-11" db="EMBL/GenBank/DDBJ databases">
        <title>Minimal conservation of predation-associated metabolite biosynthetic gene clusters underscores biosynthetic potential of Myxococcota including descriptions for ten novel species: Archangium lansinium sp. nov., Myxococcus landrumus sp. nov., Nannocystis bai.</title>
        <authorList>
            <person name="Ahearne A."/>
            <person name="Stevens C."/>
            <person name="Dowd S."/>
        </authorList>
    </citation>
    <scope>NUCLEOTIDE SEQUENCE [LARGE SCALE GENOMIC DNA]</scope>
    <source>
        <strain evidence="2 3">RJM3</strain>
    </source>
</reference>